<evidence type="ECO:0000313" key="3">
    <source>
        <dbReference type="EMBL" id="HIU52683.1"/>
    </source>
</evidence>
<reference evidence="3" key="1">
    <citation type="submission" date="2020-10" db="EMBL/GenBank/DDBJ databases">
        <authorList>
            <person name="Gilroy R."/>
        </authorList>
    </citation>
    <scope>NUCLEOTIDE SEQUENCE</scope>
    <source>
        <strain evidence="3">ChiW3-316</strain>
    </source>
</reference>
<evidence type="ECO:0000256" key="1">
    <source>
        <dbReference type="ARBA" id="ARBA00009387"/>
    </source>
</evidence>
<dbReference type="InterPro" id="IPR008258">
    <property type="entry name" value="Transglycosylase_SLT_dom_1"/>
</dbReference>
<comment type="caution">
    <text evidence="3">The sequence shown here is derived from an EMBL/GenBank/DDBJ whole genome shotgun (WGS) entry which is preliminary data.</text>
</comment>
<gene>
    <name evidence="3" type="ORF">IAD20_01215</name>
</gene>
<dbReference type="Pfam" id="PF01464">
    <property type="entry name" value="SLT"/>
    <property type="match status" value="1"/>
</dbReference>
<dbReference type="EMBL" id="DVNC01000013">
    <property type="protein sequence ID" value="HIU52683.1"/>
    <property type="molecule type" value="Genomic_DNA"/>
</dbReference>
<organism evidence="3 4">
    <name type="scientific">Candidatus Scatocola faecipullorum</name>
    <dbReference type="NCBI Taxonomy" id="2840917"/>
    <lineage>
        <taxon>Bacteria</taxon>
        <taxon>Pseudomonadati</taxon>
        <taxon>Pseudomonadota</taxon>
        <taxon>Alphaproteobacteria</taxon>
        <taxon>Rhodospirillales</taxon>
        <taxon>Rhodospirillaceae</taxon>
        <taxon>Rhodospirillaceae incertae sedis</taxon>
        <taxon>Candidatus Scatocola</taxon>
    </lineage>
</organism>
<feature type="domain" description="Transglycosylase SLT" evidence="2">
    <location>
        <begin position="33"/>
        <end position="164"/>
    </location>
</feature>
<protein>
    <submittedName>
        <fullName evidence="3">Transglycosylase SLT domain-containing protein</fullName>
    </submittedName>
</protein>
<name>A0A9D1M321_9PROT</name>
<dbReference type="Proteomes" id="UP000824107">
    <property type="component" value="Unassembled WGS sequence"/>
</dbReference>
<evidence type="ECO:0000259" key="2">
    <source>
        <dbReference type="Pfam" id="PF01464"/>
    </source>
</evidence>
<reference evidence="3" key="2">
    <citation type="journal article" date="2021" name="PeerJ">
        <title>Extensive microbial diversity within the chicken gut microbiome revealed by metagenomics and culture.</title>
        <authorList>
            <person name="Gilroy R."/>
            <person name="Ravi A."/>
            <person name="Getino M."/>
            <person name="Pursley I."/>
            <person name="Horton D.L."/>
            <person name="Alikhan N.F."/>
            <person name="Baker D."/>
            <person name="Gharbi K."/>
            <person name="Hall N."/>
            <person name="Watson M."/>
            <person name="Adriaenssens E.M."/>
            <person name="Foster-Nyarko E."/>
            <person name="Jarju S."/>
            <person name="Secka A."/>
            <person name="Antonio M."/>
            <person name="Oren A."/>
            <person name="Chaudhuri R.R."/>
            <person name="La Ragione R."/>
            <person name="Hildebrand F."/>
            <person name="Pallen M.J."/>
        </authorList>
    </citation>
    <scope>NUCLEOTIDE SEQUENCE</scope>
    <source>
        <strain evidence="3">ChiW3-316</strain>
    </source>
</reference>
<dbReference type="AlphaFoldDB" id="A0A9D1M321"/>
<comment type="similarity">
    <text evidence="1">Belongs to the virb1 family.</text>
</comment>
<dbReference type="Gene3D" id="1.10.530.10">
    <property type="match status" value="1"/>
</dbReference>
<dbReference type="InterPro" id="IPR023346">
    <property type="entry name" value="Lysozyme-like_dom_sf"/>
</dbReference>
<evidence type="ECO:0000313" key="4">
    <source>
        <dbReference type="Proteomes" id="UP000824107"/>
    </source>
</evidence>
<accession>A0A9D1M321</accession>
<sequence length="249" mass="28317">MFFVILLMLLQPVRAEASQYFADDTYACLNATKKIEKEYQIKKHLLTTISSVETGRWNEKEQQSLAWPWTINAQGKGQFFKTKAEAVKAIKKLQAQGVKSIDVGCMQINLSYHGKAFKSIEDALDPQKNVTYAAKYLKSLYLKKGKDWLKAAMAYHSTTPHKAQRYKKKIVSAYEVVRMASKDNDERLFGERIEAQKAALKEVRKAPTAVKVAAVKPEAVRKGANKIDARAWREAKLAEYRRNKLIASN</sequence>
<dbReference type="SUPFAM" id="SSF53955">
    <property type="entry name" value="Lysozyme-like"/>
    <property type="match status" value="1"/>
</dbReference>
<proteinExistence type="inferred from homology"/>